<name>A0A2C6KQH6_9APIC</name>
<protein>
    <submittedName>
        <fullName evidence="2">Uncharacterized protein</fullName>
    </submittedName>
</protein>
<feature type="compositionally biased region" description="Low complexity" evidence="1">
    <location>
        <begin position="2127"/>
        <end position="2137"/>
    </location>
</feature>
<feature type="compositionally biased region" description="Low complexity" evidence="1">
    <location>
        <begin position="202"/>
        <end position="212"/>
    </location>
</feature>
<feature type="compositionally biased region" description="Low complexity" evidence="1">
    <location>
        <begin position="1545"/>
        <end position="1556"/>
    </location>
</feature>
<feature type="region of interest" description="Disordered" evidence="1">
    <location>
        <begin position="1086"/>
        <end position="1176"/>
    </location>
</feature>
<feature type="compositionally biased region" description="Basic and acidic residues" evidence="1">
    <location>
        <begin position="879"/>
        <end position="906"/>
    </location>
</feature>
<keyword evidence="3" id="KW-1185">Reference proteome</keyword>
<dbReference type="EMBL" id="MIGC01004016">
    <property type="protein sequence ID" value="PHJ18613.1"/>
    <property type="molecule type" value="Genomic_DNA"/>
</dbReference>
<feature type="compositionally biased region" description="Basic and acidic residues" evidence="1">
    <location>
        <begin position="1559"/>
        <end position="1573"/>
    </location>
</feature>
<feature type="compositionally biased region" description="Basic residues" evidence="1">
    <location>
        <begin position="833"/>
        <end position="844"/>
    </location>
</feature>
<feature type="region of interest" description="Disordered" evidence="1">
    <location>
        <begin position="555"/>
        <end position="611"/>
    </location>
</feature>
<feature type="region of interest" description="Disordered" evidence="1">
    <location>
        <begin position="146"/>
        <end position="499"/>
    </location>
</feature>
<feature type="compositionally biased region" description="Low complexity" evidence="1">
    <location>
        <begin position="1130"/>
        <end position="1139"/>
    </location>
</feature>
<feature type="compositionally biased region" description="Basic and acidic residues" evidence="1">
    <location>
        <begin position="353"/>
        <end position="365"/>
    </location>
</feature>
<gene>
    <name evidence="2" type="ORF">CSUI_007560</name>
</gene>
<feature type="compositionally biased region" description="Polar residues" evidence="1">
    <location>
        <begin position="1789"/>
        <end position="1801"/>
    </location>
</feature>
<feature type="region of interest" description="Disordered" evidence="1">
    <location>
        <begin position="2127"/>
        <end position="2374"/>
    </location>
</feature>
<evidence type="ECO:0000313" key="2">
    <source>
        <dbReference type="EMBL" id="PHJ18613.1"/>
    </source>
</evidence>
<feature type="compositionally biased region" description="Basic and acidic residues" evidence="1">
    <location>
        <begin position="2172"/>
        <end position="2187"/>
    </location>
</feature>
<feature type="region of interest" description="Disordered" evidence="1">
    <location>
        <begin position="692"/>
        <end position="1014"/>
    </location>
</feature>
<feature type="compositionally biased region" description="Basic and acidic residues" evidence="1">
    <location>
        <begin position="377"/>
        <end position="386"/>
    </location>
</feature>
<comment type="caution">
    <text evidence="2">The sequence shown here is derived from an EMBL/GenBank/DDBJ whole genome shotgun (WGS) entry which is preliminary data.</text>
</comment>
<feature type="compositionally biased region" description="Basic and acidic residues" evidence="1">
    <location>
        <begin position="313"/>
        <end position="338"/>
    </location>
</feature>
<feature type="compositionally biased region" description="Basic and acidic residues" evidence="1">
    <location>
        <begin position="2222"/>
        <end position="2282"/>
    </location>
</feature>
<proteinExistence type="predicted"/>
<sequence>MEARDHDEDLLLNAFETISLGEGNEANLQKGEEEEHSLYTHRQIVDHQATGSPSSSYPPYASFVDNYTHIPQGDPCSSSSPLSSRKSSVDDVYLKSSDLLYPFEESIPSQHLSSSSSSLVARKDVFSPRDEQSAFTSLEEDLYPVEKKKRNRFSDISSESSLLLLPPSGSPPSSSSPALPCISFSGQRPEVHERTFSSRADNPSNSLSSLLPKGETTGGVNSPVLLLSGPTSSSSLNQSQRKDGEEEEEKENLLSSPRDRRPHVLIKASPEMSSQKPTVEIQPNFSTLSQGKVLSTVSRWRDDLQTSTEEIEKEEKKKKGGDLGIEREDDDMNKREGQVPRCDGFITSLSEEEEKKKMKTSREQDQQQEEGQEEEQERVVKEEEKRGRKVPISPPEREEALHEMSREDQDLFNQSEETISSSSLSSSSSSNLAKLKERPLDIDLEYETAARREKAECLLPPSQEETPTTKMETSREKKSEIGEQEKDEEDFKDLSTSSEREMITTFLSNDEWMKRLGLNLHDTSTLAPQSHARRLSPFERMLLNRDERRLSRSLRSNKNNHLASENPPARSPSSSVSEIEKDEENKRESQGKSEEERGGGDGREEGEKSIDEQLAEARSLAEAYCFTFNCTYTCGLLFQARLLLRFFATSSSSSSRYPLSVLLNALHAFRRRYTSLPLAAYQTFLCRSSSSSQLTSSHLPRNASSPYVPSSRTPVPHPPHPASFSPNDKGMVSLSLNQDLSVSPPRHKSRGSCRMVGRAPPSYNDDEEEEQGEGDKRSFPSSPSDSCDLFITAGSSSGSRHCREDAPSGVCEREETSASVSFGDPHEKEILKKMKKEKSHKKKKEMPAIVPWVILEGKRGGGGEEKSTKNASPSSFSVGDRKKDREEFWHAEEREGRQVHGERCEEKEDEEEDHGRKIDGYGDTRMMKTKGDEKMAPRGGKQERQHAADDSFNLDKRRKEEDEEVKRGGFSSSLQHNSLGLAVPMAPCSSSSPSVPFVSSSCQGMEGHDDEDDLEDVLLTESPSRSLTEASSATSFSSSSFCLSLGVKEETVVPLGRRGHGGSVSVVAGGEEGLYDVLLDTHPTGKKEREKGEALQASSCSSLPHGGVSLGPSGDTPEGGAHLLRHSITSSSSSSSSLLDEAEEEEERGDDLLLVQRTRGGEREREEGLPGVFSCSHHIHHPSIDRETDGEDLYDVRGGRHAEILVLETLLGRCDSAPRREEEERKKKMNDLLGRCQDMSSLLQSLLEYHLPFLASHLHQHIKLSPLLYASSALGTCFSSSCYSMDREEEEGDEKDREKKKKEKDSEDGLKKVTEQEGEEEKTGGERRKKSKEIRLDQEEDEERDPKANRKKNDEDKEEEENDSEILLNQGVWSVHTAEFFVQQLWRFLVLVDQPVAPALVFLALMSEHAAELSCSSSSSSALHLLQNLPLSRTACSDFFGDGGGLGARELVTLQKLSSPSDSAKLFFSWYRKAHLSFMLPSCTRSSSSSLLLLRALESACRVWQLASLYGVQTPRSFAQHWISRSFVVVTGSSMTSPGERKEISSSSSCSLDDSSIPCKEKKEHTQTEEKSADSSYKFQPPHGLHSPLPPPPPLRDGTTVEREEEEEKDGDFLLGSSSLDVLSPRSLRKSSEEEEGHEKKDEEGNDKFPSRTEIERKAEDHKEKGGEEEGEKHALDDEDRKKGTSASSRHFFFSDLLPSLVADKKKSSLLSSTNQEIDSKQEKILTPSSFSSSFFQEKEKSCLLPMHLQSEDVLFAIKQRAQLQFEMHALHSHRGAYCLPKKTRGEETVSSVPHTSNRSLCSAGKDTERDLSSRNISSPSSSFSECVGGVGEREVDIACKAPLLEEKCEKKREEKEDVKCMILKEIGKEAQEEEEVGYNRKGENQEEKFILIRNLHLLSSSSSPLAVDCPCSSVCMPLDFLTSHWPCMIGIDIFLPILLVSSRLLHFITPLPLAESTSSEQERATTEESKEEEKEQEKRTSLSQDPSKKVTSSSSSSAALAEEEKEENPTEEGELSGQHASLSIPEGMKNTKMKKRSHWIPLTKPSHPYVSSVSTPSSSLSYTLLFPMDFCFEVLLELRKLALEMWGIILIDCRTLEDVEENNYIRLAQSLLMDGRILLKNRSSFSSSFVSLPPHSSRVKSEGERRSSAKRKASSSSSLSPLRSDVATKVAEGDGEKIGEKEEVRKNGVAHAMHDENEEDQEEEERRDSSLLDGGRMNGEAQERRNGGGSGQERESDSPHDESKGVQERSVGRNDKKKEEEEAKEEKTGDGHNDSDPDQHSSDMSVQEEQEKGRRRDEAEGEEEEEKDSPSQTIHVRREHFFIGEEEEEEKGEREPLSFPLKTQEKRRSSTPPSERETTFVESSGSTKQGERG</sequence>
<accession>A0A2C6KQH6</accession>
<feature type="region of interest" description="Disordered" evidence="1">
    <location>
        <begin position="1284"/>
        <end position="1364"/>
    </location>
</feature>
<feature type="compositionally biased region" description="Low complexity" evidence="1">
    <location>
        <begin position="420"/>
        <end position="430"/>
    </location>
</feature>
<feature type="region of interest" description="Disordered" evidence="1">
    <location>
        <begin position="21"/>
        <end position="87"/>
    </location>
</feature>
<feature type="compositionally biased region" description="Basic and acidic residues" evidence="1">
    <location>
        <begin position="1159"/>
        <end position="1168"/>
    </location>
</feature>
<feature type="compositionally biased region" description="Basic and acidic residues" evidence="1">
    <location>
        <begin position="856"/>
        <end position="868"/>
    </location>
</feature>
<feature type="compositionally biased region" description="Low complexity" evidence="1">
    <location>
        <begin position="222"/>
        <end position="239"/>
    </location>
</feature>
<feature type="region of interest" description="Disordered" evidence="1">
    <location>
        <begin position="1789"/>
        <end position="1817"/>
    </location>
</feature>
<feature type="compositionally biased region" description="Polar residues" evidence="1">
    <location>
        <begin position="698"/>
        <end position="713"/>
    </location>
</feature>
<dbReference type="RefSeq" id="XP_067920319.1">
    <property type="nucleotide sequence ID" value="XM_068067705.1"/>
</dbReference>
<dbReference type="VEuPathDB" id="ToxoDB:CSUI_007560"/>
<evidence type="ECO:0000313" key="3">
    <source>
        <dbReference type="Proteomes" id="UP000221165"/>
    </source>
</evidence>
<feature type="compositionally biased region" description="Low complexity" evidence="1">
    <location>
        <begin position="989"/>
        <end position="1001"/>
    </location>
</feature>
<feature type="compositionally biased region" description="Polar residues" evidence="1">
    <location>
        <begin position="1983"/>
        <end position="1992"/>
    </location>
</feature>
<feature type="compositionally biased region" description="Acidic residues" evidence="1">
    <location>
        <begin position="2002"/>
        <end position="2015"/>
    </location>
</feature>
<feature type="compositionally biased region" description="Basic and acidic residues" evidence="1">
    <location>
        <begin position="395"/>
        <end position="409"/>
    </location>
</feature>
<feature type="compositionally biased region" description="Basic and acidic residues" evidence="1">
    <location>
        <begin position="1961"/>
        <end position="1981"/>
    </location>
</feature>
<reference evidence="2 3" key="1">
    <citation type="journal article" date="2017" name="Int. J. Parasitol.">
        <title>The genome of the protozoan parasite Cystoisospora suis and a reverse vaccinology approach to identify vaccine candidates.</title>
        <authorList>
            <person name="Palmieri N."/>
            <person name="Shrestha A."/>
            <person name="Ruttkowski B."/>
            <person name="Beck T."/>
            <person name="Vogl C."/>
            <person name="Tomley F."/>
            <person name="Blake D.P."/>
            <person name="Joachim A."/>
        </authorList>
    </citation>
    <scope>NUCLEOTIDE SEQUENCE [LARGE SCALE GENOMIC DNA]</scope>
    <source>
        <strain evidence="2 3">Wien I</strain>
    </source>
</reference>
<feature type="compositionally biased region" description="Acidic residues" evidence="1">
    <location>
        <begin position="366"/>
        <end position="376"/>
    </location>
</feature>
<feature type="compositionally biased region" description="Basic and acidic residues" evidence="1">
    <location>
        <begin position="1344"/>
        <end position="1355"/>
    </location>
</feature>
<feature type="compositionally biased region" description="Low complexity" evidence="1">
    <location>
        <begin position="77"/>
        <end position="86"/>
    </location>
</feature>
<evidence type="ECO:0000256" key="1">
    <source>
        <dbReference type="SAM" id="MobiDB-lite"/>
    </source>
</evidence>
<feature type="compositionally biased region" description="Basic and acidic residues" evidence="1">
    <location>
        <begin position="801"/>
        <end position="816"/>
    </location>
</feature>
<dbReference type="PANTHER" id="PTHR36812">
    <property type="entry name" value="NEUROFILAMENT TRIPLET M PROTEIN-LIKE PROTEIN"/>
    <property type="match status" value="1"/>
</dbReference>
<organism evidence="2 3">
    <name type="scientific">Cystoisospora suis</name>
    <dbReference type="NCBI Taxonomy" id="483139"/>
    <lineage>
        <taxon>Eukaryota</taxon>
        <taxon>Sar</taxon>
        <taxon>Alveolata</taxon>
        <taxon>Apicomplexa</taxon>
        <taxon>Conoidasida</taxon>
        <taxon>Coccidia</taxon>
        <taxon>Eucoccidiorida</taxon>
        <taxon>Eimeriorina</taxon>
        <taxon>Sarcocystidae</taxon>
        <taxon>Cystoisospora</taxon>
    </lineage>
</organism>
<feature type="compositionally biased region" description="Low complexity" evidence="1">
    <location>
        <begin position="157"/>
        <end position="185"/>
    </location>
</feature>
<feature type="compositionally biased region" description="Basic and acidic residues" evidence="1">
    <location>
        <begin position="2344"/>
        <end position="2360"/>
    </location>
</feature>
<feature type="compositionally biased region" description="Basic and acidic residues" evidence="1">
    <location>
        <begin position="1303"/>
        <end position="1326"/>
    </location>
</feature>
<dbReference type="GeneID" id="94430916"/>
<feature type="compositionally biased region" description="Low complexity" evidence="1">
    <location>
        <begin position="2155"/>
        <end position="2165"/>
    </location>
</feature>
<feature type="compositionally biased region" description="Basic and acidic residues" evidence="1">
    <location>
        <begin position="2290"/>
        <end position="2299"/>
    </location>
</feature>
<feature type="region of interest" description="Disordered" evidence="1">
    <location>
        <begin position="1956"/>
        <end position="2027"/>
    </location>
</feature>
<feature type="compositionally biased region" description="Basic and acidic residues" evidence="1">
    <location>
        <begin position="913"/>
        <end position="967"/>
    </location>
</feature>
<dbReference type="Proteomes" id="UP000221165">
    <property type="component" value="Unassembled WGS sequence"/>
</dbReference>
<feature type="compositionally biased region" description="Low complexity" evidence="1">
    <location>
        <begin position="52"/>
        <end position="62"/>
    </location>
</feature>
<feature type="non-terminal residue" evidence="2">
    <location>
        <position position="2374"/>
    </location>
</feature>
<feature type="compositionally biased region" description="Polar residues" evidence="1">
    <location>
        <begin position="2361"/>
        <end position="2374"/>
    </location>
</feature>
<feature type="compositionally biased region" description="Polar residues" evidence="1">
    <location>
        <begin position="271"/>
        <end position="298"/>
    </location>
</feature>
<dbReference type="PANTHER" id="PTHR36812:SF9">
    <property type="entry name" value="MYB-LIKE PROTEIN X ISOFORM X1"/>
    <property type="match status" value="1"/>
</dbReference>
<feature type="compositionally biased region" description="Basic and acidic residues" evidence="1">
    <location>
        <begin position="472"/>
        <end position="484"/>
    </location>
</feature>
<feature type="compositionally biased region" description="Basic and acidic residues" evidence="1">
    <location>
        <begin position="583"/>
        <end position="611"/>
    </location>
</feature>
<feature type="region of interest" description="Disordered" evidence="1">
    <location>
        <begin position="1533"/>
        <end position="1685"/>
    </location>
</feature>
<feature type="compositionally biased region" description="Basic and acidic residues" evidence="1">
    <location>
        <begin position="1637"/>
        <end position="1683"/>
    </location>
</feature>
<feature type="compositionally biased region" description="Acidic residues" evidence="1">
    <location>
        <begin position="1140"/>
        <end position="1149"/>
    </location>
</feature>